<dbReference type="AlphaFoldDB" id="A0A8T0PIJ7"/>
<name>A0A8T0PIJ7_PANVG</name>
<sequence>MACRSLTARTCTGARVPRLAGRARAVCCSESRKIRTEHRGGGALLAGDASDQRSTAAAPAASGFLLCSGLAVAGPRAPVAYCFSTGQCVGRRSCLRMLDGHARKPYLIQSRGSCTELRGATFSLNKIQR</sequence>
<gene>
    <name evidence="1" type="ORF">PVAP13_8KG033453</name>
</gene>
<dbReference type="EMBL" id="CM029051">
    <property type="protein sequence ID" value="KAG2560012.1"/>
    <property type="molecule type" value="Genomic_DNA"/>
</dbReference>
<reference evidence="1" key="1">
    <citation type="submission" date="2020-05" db="EMBL/GenBank/DDBJ databases">
        <title>WGS assembly of Panicum virgatum.</title>
        <authorList>
            <person name="Lovell J.T."/>
            <person name="Jenkins J."/>
            <person name="Shu S."/>
            <person name="Juenger T.E."/>
            <person name="Schmutz J."/>
        </authorList>
    </citation>
    <scope>NUCLEOTIDE SEQUENCE</scope>
    <source>
        <strain evidence="1">AP13</strain>
    </source>
</reference>
<comment type="caution">
    <text evidence="1">The sequence shown here is derived from an EMBL/GenBank/DDBJ whole genome shotgun (WGS) entry which is preliminary data.</text>
</comment>
<protein>
    <submittedName>
        <fullName evidence="1">Uncharacterized protein</fullName>
    </submittedName>
</protein>
<evidence type="ECO:0000313" key="1">
    <source>
        <dbReference type="EMBL" id="KAG2560012.1"/>
    </source>
</evidence>
<organism evidence="1 2">
    <name type="scientific">Panicum virgatum</name>
    <name type="common">Blackwell switchgrass</name>
    <dbReference type="NCBI Taxonomy" id="38727"/>
    <lineage>
        <taxon>Eukaryota</taxon>
        <taxon>Viridiplantae</taxon>
        <taxon>Streptophyta</taxon>
        <taxon>Embryophyta</taxon>
        <taxon>Tracheophyta</taxon>
        <taxon>Spermatophyta</taxon>
        <taxon>Magnoliopsida</taxon>
        <taxon>Liliopsida</taxon>
        <taxon>Poales</taxon>
        <taxon>Poaceae</taxon>
        <taxon>PACMAD clade</taxon>
        <taxon>Panicoideae</taxon>
        <taxon>Panicodae</taxon>
        <taxon>Paniceae</taxon>
        <taxon>Panicinae</taxon>
        <taxon>Panicum</taxon>
        <taxon>Panicum sect. Hiantes</taxon>
    </lineage>
</organism>
<proteinExistence type="predicted"/>
<accession>A0A8T0PIJ7</accession>
<dbReference type="Proteomes" id="UP000823388">
    <property type="component" value="Chromosome 8K"/>
</dbReference>
<keyword evidence="2" id="KW-1185">Reference proteome</keyword>
<evidence type="ECO:0000313" key="2">
    <source>
        <dbReference type="Proteomes" id="UP000823388"/>
    </source>
</evidence>